<feature type="transmembrane region" description="Helical" evidence="7">
    <location>
        <begin position="17"/>
        <end position="39"/>
    </location>
</feature>
<feature type="domain" description="Mechanosensitive ion channel MscS" evidence="8">
    <location>
        <begin position="183"/>
        <end position="252"/>
    </location>
</feature>
<dbReference type="InterPro" id="IPR006685">
    <property type="entry name" value="MscS_channel_2nd"/>
</dbReference>
<gene>
    <name evidence="11" type="ORF">M3P05_07615</name>
</gene>
<dbReference type="EMBL" id="JAMFLX010000008">
    <property type="protein sequence ID" value="MCL6269806.1"/>
    <property type="molecule type" value="Genomic_DNA"/>
</dbReference>
<comment type="caution">
    <text evidence="11">The sequence shown here is derived from an EMBL/GenBank/DDBJ whole genome shotgun (WGS) entry which is preliminary data.</text>
</comment>
<reference evidence="11 12" key="1">
    <citation type="submission" date="2022-05" db="EMBL/GenBank/DDBJ databases">
        <authorList>
            <person name="Park J.-S."/>
        </authorList>
    </citation>
    <scope>NUCLEOTIDE SEQUENCE [LARGE SCALE GENOMIC DNA]</scope>
    <source>
        <strain evidence="11 12">2012CJ34-2</strain>
    </source>
</reference>
<dbReference type="Pfam" id="PF21082">
    <property type="entry name" value="MS_channel_3rd"/>
    <property type="match status" value="1"/>
</dbReference>
<dbReference type="PANTHER" id="PTHR43634">
    <property type="entry name" value="OW CONDUCTANCE MECHANOSENSITIVE CHANNEL"/>
    <property type="match status" value="1"/>
</dbReference>
<feature type="transmembrane region" description="Helical" evidence="7">
    <location>
        <begin position="142"/>
        <end position="160"/>
    </location>
</feature>
<dbReference type="InterPro" id="IPR045042">
    <property type="entry name" value="YnaI-like"/>
</dbReference>
<evidence type="ECO:0000256" key="5">
    <source>
        <dbReference type="ARBA" id="ARBA00022989"/>
    </source>
</evidence>
<keyword evidence="4 7" id="KW-0812">Transmembrane</keyword>
<dbReference type="Gene3D" id="1.10.287.1260">
    <property type="match status" value="1"/>
</dbReference>
<feature type="domain" description="Mechanosensitive ion channel transmembrane helices 2/3" evidence="10">
    <location>
        <begin position="141"/>
        <end position="182"/>
    </location>
</feature>
<comment type="subcellular location">
    <subcellularLocation>
        <location evidence="1">Cell membrane</location>
        <topology evidence="1">Multi-pass membrane protein</topology>
    </subcellularLocation>
</comment>
<comment type="similarity">
    <text evidence="2">Belongs to the MscS (TC 1.A.23) family.</text>
</comment>
<dbReference type="InterPro" id="IPR023408">
    <property type="entry name" value="MscS_beta-dom_sf"/>
</dbReference>
<dbReference type="InterPro" id="IPR010920">
    <property type="entry name" value="LSM_dom_sf"/>
</dbReference>
<dbReference type="Pfam" id="PF21088">
    <property type="entry name" value="MS_channel_1st"/>
    <property type="match status" value="1"/>
</dbReference>
<feature type="transmembrane region" description="Helical" evidence="7">
    <location>
        <begin position="89"/>
        <end position="110"/>
    </location>
</feature>
<dbReference type="InterPro" id="IPR049142">
    <property type="entry name" value="MS_channel_1st"/>
</dbReference>
<dbReference type="Gene3D" id="3.30.70.100">
    <property type="match status" value="1"/>
</dbReference>
<evidence type="ECO:0000259" key="9">
    <source>
        <dbReference type="Pfam" id="PF21082"/>
    </source>
</evidence>
<feature type="domain" description="Mechanosensitive ion channel MscS C-terminal" evidence="9">
    <location>
        <begin position="261"/>
        <end position="344"/>
    </location>
</feature>
<keyword evidence="3" id="KW-1003">Cell membrane</keyword>
<evidence type="ECO:0000313" key="11">
    <source>
        <dbReference type="EMBL" id="MCL6269806.1"/>
    </source>
</evidence>
<proteinExistence type="inferred from homology"/>
<sequence length="365" mass="41406">MELFESLKNWLIQQNSWVFQVFLVLLLAAMVHLFVHLVSNRLEKGFAKTRNLWDDALLHAARKPVLALVWLAGLLWVMDILRQVSGAPIINGLTAINDLVVVIVVSWFFIRFIRRVERQVIAKPVEATGRIDTTTAMAISKLLRAVVIITTILVVLQTMGYSLSGVLAFGGIGGIAVGFAAKDMLANFFGGMMIYFDRPFSVGDWIRSPDKNIEGTVEYIGWRQTRIRTFDKRPLYVPNATFSNISVENPSRMQNRRIKETVGLRYSDAARLPEILEDVRSYLKNSPAIDHSKILMVNFNTYGPSSLDFFIYCFTKTCDWSQFHIEKEQVLLDVLAIIHRHGADVAYPTQTINLPEAPLFDQPDK</sequence>
<evidence type="ECO:0000259" key="10">
    <source>
        <dbReference type="Pfam" id="PF21088"/>
    </source>
</evidence>
<dbReference type="PANTHER" id="PTHR43634:SF2">
    <property type="entry name" value="LOW CONDUCTANCE MECHANOSENSITIVE CHANNEL YNAI"/>
    <property type="match status" value="1"/>
</dbReference>
<evidence type="ECO:0000256" key="4">
    <source>
        <dbReference type="ARBA" id="ARBA00022692"/>
    </source>
</evidence>
<keyword evidence="12" id="KW-1185">Reference proteome</keyword>
<dbReference type="RefSeq" id="WP_249698899.1">
    <property type="nucleotide sequence ID" value="NZ_JAMFLX010000008.1"/>
</dbReference>
<feature type="transmembrane region" description="Helical" evidence="7">
    <location>
        <begin position="60"/>
        <end position="77"/>
    </location>
</feature>
<accession>A0ABT0PF17</accession>
<keyword evidence="5 7" id="KW-1133">Transmembrane helix</keyword>
<organism evidence="11 12">
    <name type="scientific">Parendozoicomonas callyspongiae</name>
    <dbReference type="NCBI Taxonomy" id="2942213"/>
    <lineage>
        <taxon>Bacteria</taxon>
        <taxon>Pseudomonadati</taxon>
        <taxon>Pseudomonadota</taxon>
        <taxon>Gammaproteobacteria</taxon>
        <taxon>Oceanospirillales</taxon>
        <taxon>Endozoicomonadaceae</taxon>
        <taxon>Parendozoicomonas</taxon>
    </lineage>
</organism>
<dbReference type="SUPFAM" id="SSF82861">
    <property type="entry name" value="Mechanosensitive channel protein MscS (YggB), transmembrane region"/>
    <property type="match status" value="1"/>
</dbReference>
<dbReference type="Proteomes" id="UP001203338">
    <property type="component" value="Unassembled WGS sequence"/>
</dbReference>
<dbReference type="SUPFAM" id="SSF82689">
    <property type="entry name" value="Mechanosensitive channel protein MscS (YggB), C-terminal domain"/>
    <property type="match status" value="1"/>
</dbReference>
<dbReference type="Pfam" id="PF00924">
    <property type="entry name" value="MS_channel_2nd"/>
    <property type="match status" value="1"/>
</dbReference>
<evidence type="ECO:0000256" key="7">
    <source>
        <dbReference type="SAM" id="Phobius"/>
    </source>
</evidence>
<evidence type="ECO:0000256" key="3">
    <source>
        <dbReference type="ARBA" id="ARBA00022475"/>
    </source>
</evidence>
<name>A0ABT0PF17_9GAMM</name>
<evidence type="ECO:0000256" key="2">
    <source>
        <dbReference type="ARBA" id="ARBA00008017"/>
    </source>
</evidence>
<keyword evidence="6 7" id="KW-0472">Membrane</keyword>
<dbReference type="InterPro" id="IPR006686">
    <property type="entry name" value="MscS_channel_CS"/>
</dbReference>
<evidence type="ECO:0000313" key="12">
    <source>
        <dbReference type="Proteomes" id="UP001203338"/>
    </source>
</evidence>
<evidence type="ECO:0000256" key="6">
    <source>
        <dbReference type="ARBA" id="ARBA00023136"/>
    </source>
</evidence>
<dbReference type="InterPro" id="IPR011066">
    <property type="entry name" value="MscS_channel_C_sf"/>
</dbReference>
<dbReference type="PROSITE" id="PS01246">
    <property type="entry name" value="UPF0003"/>
    <property type="match status" value="1"/>
</dbReference>
<dbReference type="Gene3D" id="2.30.30.60">
    <property type="match status" value="1"/>
</dbReference>
<protein>
    <submittedName>
        <fullName evidence="11">Mechanosensitive ion channel family protein</fullName>
    </submittedName>
</protein>
<evidence type="ECO:0000256" key="1">
    <source>
        <dbReference type="ARBA" id="ARBA00004651"/>
    </source>
</evidence>
<dbReference type="SUPFAM" id="SSF50182">
    <property type="entry name" value="Sm-like ribonucleoproteins"/>
    <property type="match status" value="1"/>
</dbReference>
<evidence type="ECO:0000259" key="8">
    <source>
        <dbReference type="Pfam" id="PF00924"/>
    </source>
</evidence>
<dbReference type="InterPro" id="IPR049278">
    <property type="entry name" value="MS_channel_C"/>
</dbReference>
<feature type="transmembrane region" description="Helical" evidence="7">
    <location>
        <begin position="166"/>
        <end position="185"/>
    </location>
</feature>
<dbReference type="InterPro" id="IPR011014">
    <property type="entry name" value="MscS_channel_TM-2"/>
</dbReference>